<name>A0ABD5W452_9EURY</name>
<gene>
    <name evidence="2" type="ORF">ACFQL9_00460</name>
</gene>
<feature type="compositionally biased region" description="Polar residues" evidence="1">
    <location>
        <begin position="268"/>
        <end position="284"/>
    </location>
</feature>
<evidence type="ECO:0000256" key="1">
    <source>
        <dbReference type="SAM" id="MobiDB-lite"/>
    </source>
</evidence>
<evidence type="ECO:0000313" key="3">
    <source>
        <dbReference type="Proteomes" id="UP001596461"/>
    </source>
</evidence>
<reference evidence="2 3" key="1">
    <citation type="journal article" date="2019" name="Int. J. Syst. Evol. Microbiol.">
        <title>The Global Catalogue of Microorganisms (GCM) 10K type strain sequencing project: providing services to taxonomists for standard genome sequencing and annotation.</title>
        <authorList>
            <consortium name="The Broad Institute Genomics Platform"/>
            <consortium name="The Broad Institute Genome Sequencing Center for Infectious Disease"/>
            <person name="Wu L."/>
            <person name="Ma J."/>
        </authorList>
    </citation>
    <scope>NUCLEOTIDE SEQUENCE [LARGE SCALE GENOMIC DNA]</scope>
    <source>
        <strain evidence="2 3">DT31</strain>
    </source>
</reference>
<dbReference type="RefSeq" id="WP_284031795.1">
    <property type="nucleotide sequence ID" value="NZ_CP126154.1"/>
</dbReference>
<evidence type="ECO:0000313" key="2">
    <source>
        <dbReference type="EMBL" id="MFC7068099.1"/>
    </source>
</evidence>
<dbReference type="EMBL" id="JBHTAH010000001">
    <property type="protein sequence ID" value="MFC7068099.1"/>
    <property type="molecule type" value="Genomic_DNA"/>
</dbReference>
<dbReference type="GeneID" id="81126724"/>
<dbReference type="AlphaFoldDB" id="A0ABD5W452"/>
<sequence>MELDASSLTGDREEIISIFIDYITRSDEEAEAERETGSRKTDIKVFLANNHGLELGSIPEVLTEIAENPKLNSYVQNYISEHNFHEELLADDVSLVEIDTPNRARTDQFIFIDDDDYLRIITAERRKWTKKTVEKLIKYLPQLERVFLTPGDLEEIVEDLYGTSITGFTAKYHSYKTSKRASIRFHGGDDEDLEKVERFFDAKPTRLEFGQRNSPSNAVHSSVAQEGHYTFSRVRPGSEDRGVQTLNELSEAFEIHDQRNYDVENRPTRQQTDSGAKIEGSTTIHLRDPDGDDFTGETADKLEEDILSKQKYEYSTWERGDYMVFDKDHGEQFEVTVEDSDISVHAKESTSSSSLRDFSSLVYENFDSTFTLEKDSRELIA</sequence>
<comment type="caution">
    <text evidence="2">The sequence shown here is derived from an EMBL/GenBank/DDBJ whole genome shotgun (WGS) entry which is preliminary data.</text>
</comment>
<protein>
    <submittedName>
        <fullName evidence="2">Uncharacterized protein</fullName>
    </submittedName>
</protein>
<keyword evidence="3" id="KW-1185">Reference proteome</keyword>
<feature type="region of interest" description="Disordered" evidence="1">
    <location>
        <begin position="264"/>
        <end position="293"/>
    </location>
</feature>
<dbReference type="Proteomes" id="UP001596461">
    <property type="component" value="Unassembled WGS sequence"/>
</dbReference>
<organism evidence="2 3">
    <name type="scientific">Halobaculum lipolyticum</name>
    <dbReference type="NCBI Taxonomy" id="3032001"/>
    <lineage>
        <taxon>Archaea</taxon>
        <taxon>Methanobacteriati</taxon>
        <taxon>Methanobacteriota</taxon>
        <taxon>Stenosarchaea group</taxon>
        <taxon>Halobacteria</taxon>
        <taxon>Halobacteriales</taxon>
        <taxon>Haloferacaceae</taxon>
        <taxon>Halobaculum</taxon>
    </lineage>
</organism>
<accession>A0ABD5W452</accession>
<proteinExistence type="predicted"/>